<accession>A0A857DKM3</accession>
<keyword evidence="6" id="KW-0443">Lipid metabolism</keyword>
<feature type="domain" description="Phospholipase D-like" evidence="8">
    <location>
        <begin position="80"/>
        <end position="200"/>
    </location>
</feature>
<name>A0A857DKM3_9FIRM</name>
<keyword evidence="7" id="KW-0472">Membrane</keyword>
<evidence type="ECO:0000256" key="1">
    <source>
        <dbReference type="ARBA" id="ARBA00000798"/>
    </source>
</evidence>
<dbReference type="Proteomes" id="UP000430508">
    <property type="component" value="Chromosome"/>
</dbReference>
<keyword evidence="7" id="KW-0812">Transmembrane</keyword>
<dbReference type="GO" id="GO:0004630">
    <property type="term" value="F:phospholipase D activity"/>
    <property type="evidence" value="ECO:0007669"/>
    <property type="project" value="UniProtKB-EC"/>
</dbReference>
<evidence type="ECO:0000256" key="2">
    <source>
        <dbReference type="ARBA" id="ARBA00008664"/>
    </source>
</evidence>
<evidence type="ECO:0000256" key="7">
    <source>
        <dbReference type="SAM" id="Phobius"/>
    </source>
</evidence>
<evidence type="ECO:0000256" key="3">
    <source>
        <dbReference type="ARBA" id="ARBA00012027"/>
    </source>
</evidence>
<reference evidence="9 10" key="1">
    <citation type="submission" date="2019-12" db="EMBL/GenBank/DDBJ databases">
        <title>Sequence classification of anaerobic respiratory reductive dehalogenases: First we see many, then we see few.</title>
        <authorList>
            <person name="Molenda O."/>
            <person name="Puentes Jacome L.A."/>
            <person name="Cao X."/>
            <person name="Nesbo C.L."/>
            <person name="Tang S."/>
            <person name="Morson N."/>
            <person name="Patron J."/>
            <person name="Lomheim L."/>
            <person name="Wishart D.S."/>
            <person name="Edwards E.A."/>
        </authorList>
    </citation>
    <scope>NUCLEOTIDE SEQUENCE [LARGE SCALE GENOMIC DNA]</scope>
    <source>
        <strain evidence="9 10">12DCA</strain>
    </source>
</reference>
<feature type="transmembrane region" description="Helical" evidence="7">
    <location>
        <begin position="25"/>
        <end position="42"/>
    </location>
</feature>
<proteinExistence type="inferred from homology"/>
<comment type="catalytic activity">
    <reaction evidence="1">
        <text>a 1,2-diacyl-sn-glycero-3-phosphocholine + H2O = a 1,2-diacyl-sn-glycero-3-phosphate + choline + H(+)</text>
        <dbReference type="Rhea" id="RHEA:14445"/>
        <dbReference type="ChEBI" id="CHEBI:15354"/>
        <dbReference type="ChEBI" id="CHEBI:15377"/>
        <dbReference type="ChEBI" id="CHEBI:15378"/>
        <dbReference type="ChEBI" id="CHEBI:57643"/>
        <dbReference type="ChEBI" id="CHEBI:58608"/>
        <dbReference type="EC" id="3.1.4.4"/>
    </reaction>
</comment>
<dbReference type="EC" id="3.1.4.4" evidence="3"/>
<dbReference type="PANTHER" id="PTHR43856">
    <property type="entry name" value="CARDIOLIPIN HYDROLASE"/>
    <property type="match status" value="1"/>
</dbReference>
<protein>
    <recommendedName>
        <fullName evidence="3">phospholipase D</fullName>
        <ecNumber evidence="3">3.1.4.4</ecNumber>
    </recommendedName>
</protein>
<evidence type="ECO:0000256" key="6">
    <source>
        <dbReference type="ARBA" id="ARBA00023098"/>
    </source>
</evidence>
<organism evidence="9 10">
    <name type="scientific">Dehalobacter restrictus</name>
    <dbReference type="NCBI Taxonomy" id="55583"/>
    <lineage>
        <taxon>Bacteria</taxon>
        <taxon>Bacillati</taxon>
        <taxon>Bacillota</taxon>
        <taxon>Clostridia</taxon>
        <taxon>Eubacteriales</taxon>
        <taxon>Desulfitobacteriaceae</taxon>
        <taxon>Dehalobacter</taxon>
    </lineage>
</organism>
<dbReference type="GO" id="GO:0016891">
    <property type="term" value="F:RNA endonuclease activity producing 5'-phosphomonoesters, hydrolytic mechanism"/>
    <property type="evidence" value="ECO:0007669"/>
    <property type="project" value="TreeGrafter"/>
</dbReference>
<evidence type="ECO:0000313" key="10">
    <source>
        <dbReference type="Proteomes" id="UP000430508"/>
    </source>
</evidence>
<keyword evidence="4" id="KW-0378">Hydrolase</keyword>
<evidence type="ECO:0000256" key="5">
    <source>
        <dbReference type="ARBA" id="ARBA00022963"/>
    </source>
</evidence>
<comment type="similarity">
    <text evidence="2">Belongs to the phospholipase D family.</text>
</comment>
<dbReference type="EMBL" id="CP046996">
    <property type="protein sequence ID" value="QHA01920.1"/>
    <property type="molecule type" value="Genomic_DNA"/>
</dbReference>
<gene>
    <name evidence="9" type="ORF">GQ588_08740</name>
</gene>
<keyword evidence="7" id="KW-1133">Transmembrane helix</keyword>
<sequence length="363" mass="40465">MYNKRRVAKAQFIDKEADILSKAKVPFLIIMMIIMIAIPIMSGCSKIFSFSADEESNPVSNLPPGALYIDGAAIRPLTLNVINQAKQSIYIELSSLNDQEIINLLITKAHSGIEVRLLLDQWQRDNTSTIKALKNENISVQYYPAEKGQYQTVRYMVVDHKTAVFYEKDWTAKGFDAHSMAVKLSGDSVGVMDKSFGKDWTYTTTLSLDLPDTSKLPEDNITFAVTVNVKQQLLNLINAATSEILIETEQLSKDDIIDALMEAKKRGCNVKVIVSLSSAITSPDAIQELKDAQIELRYYNHPDKKAMGANFGIFDQTTLFFSNSAWTYPSFVINHESSLTIPSPAAAKKVTALFDEEWANSTP</sequence>
<dbReference type="AlphaFoldDB" id="A0A857DKM3"/>
<keyword evidence="5" id="KW-0442">Lipid degradation</keyword>
<dbReference type="GO" id="GO:0016042">
    <property type="term" value="P:lipid catabolic process"/>
    <property type="evidence" value="ECO:0007669"/>
    <property type="project" value="UniProtKB-KW"/>
</dbReference>
<feature type="domain" description="Phospholipase D-like" evidence="8">
    <location>
        <begin position="233"/>
        <end position="358"/>
    </location>
</feature>
<evidence type="ECO:0000313" key="9">
    <source>
        <dbReference type="EMBL" id="QHA01920.1"/>
    </source>
</evidence>
<evidence type="ECO:0000259" key="8">
    <source>
        <dbReference type="Pfam" id="PF13091"/>
    </source>
</evidence>
<dbReference type="InterPro" id="IPR051406">
    <property type="entry name" value="PLD_domain"/>
</dbReference>
<dbReference type="SUPFAM" id="SSF56024">
    <property type="entry name" value="Phospholipase D/nuclease"/>
    <property type="match status" value="2"/>
</dbReference>
<dbReference type="PANTHER" id="PTHR43856:SF1">
    <property type="entry name" value="MITOCHONDRIAL CARDIOLIPIN HYDROLASE"/>
    <property type="match status" value="1"/>
</dbReference>
<dbReference type="Gene3D" id="3.30.870.10">
    <property type="entry name" value="Endonuclease Chain A"/>
    <property type="match status" value="2"/>
</dbReference>
<dbReference type="InterPro" id="IPR025202">
    <property type="entry name" value="PLD-like_dom"/>
</dbReference>
<evidence type="ECO:0000256" key="4">
    <source>
        <dbReference type="ARBA" id="ARBA00022801"/>
    </source>
</evidence>
<dbReference type="Pfam" id="PF13091">
    <property type="entry name" value="PLDc_2"/>
    <property type="match status" value="2"/>
</dbReference>